<evidence type="ECO:0000259" key="1">
    <source>
        <dbReference type="Pfam" id="PF07014"/>
    </source>
</evidence>
<organism evidence="2">
    <name type="scientific">Salvia splendens</name>
    <name type="common">Scarlet sage</name>
    <dbReference type="NCBI Taxonomy" id="180675"/>
    <lineage>
        <taxon>Eukaryota</taxon>
        <taxon>Viridiplantae</taxon>
        <taxon>Streptophyta</taxon>
        <taxon>Embryophyta</taxon>
        <taxon>Tracheophyta</taxon>
        <taxon>Spermatophyta</taxon>
        <taxon>Magnoliopsida</taxon>
        <taxon>eudicotyledons</taxon>
        <taxon>Gunneridae</taxon>
        <taxon>Pentapetalae</taxon>
        <taxon>asterids</taxon>
        <taxon>lamiids</taxon>
        <taxon>Lamiales</taxon>
        <taxon>Lamiaceae</taxon>
        <taxon>Nepetoideae</taxon>
        <taxon>Mentheae</taxon>
        <taxon>Salviinae</taxon>
        <taxon>Salvia</taxon>
        <taxon>Salvia subgen. Calosphace</taxon>
        <taxon>core Calosphace</taxon>
    </lineage>
</organism>
<accession>A0A8X8Y2L1</accession>
<evidence type="ECO:0000313" key="2">
    <source>
        <dbReference type="EMBL" id="KAG6425061.1"/>
    </source>
</evidence>
<name>A0A8X8Y2L1_SALSN</name>
<keyword evidence="3" id="KW-1185">Reference proteome</keyword>
<reference evidence="2" key="1">
    <citation type="submission" date="2018-01" db="EMBL/GenBank/DDBJ databases">
        <authorList>
            <person name="Mao J.F."/>
        </authorList>
    </citation>
    <scope>NUCLEOTIDE SEQUENCE</scope>
    <source>
        <strain evidence="2">Huo1</strain>
        <tissue evidence="2">Leaf</tissue>
    </source>
</reference>
<feature type="domain" description="Hs1pro-1 C-terminal" evidence="1">
    <location>
        <begin position="34"/>
        <end position="67"/>
    </location>
</feature>
<dbReference type="PANTHER" id="PTHR33825:SF5">
    <property type="entry name" value="TRANSMEMBRANE PROTEIN"/>
    <property type="match status" value="1"/>
</dbReference>
<evidence type="ECO:0000313" key="3">
    <source>
        <dbReference type="Proteomes" id="UP000298416"/>
    </source>
</evidence>
<proteinExistence type="predicted"/>
<reference evidence="2" key="2">
    <citation type="submission" date="2020-08" db="EMBL/GenBank/DDBJ databases">
        <title>Plant Genome Project.</title>
        <authorList>
            <person name="Zhang R.-G."/>
        </authorList>
    </citation>
    <scope>NUCLEOTIDE SEQUENCE</scope>
    <source>
        <strain evidence="2">Huo1</strain>
        <tissue evidence="2">Leaf</tissue>
    </source>
</reference>
<protein>
    <recommendedName>
        <fullName evidence="1">Hs1pro-1 C-terminal domain-containing protein</fullName>
    </recommendedName>
</protein>
<comment type="caution">
    <text evidence="2">The sequence shown here is derived from an EMBL/GenBank/DDBJ whole genome shotgun (WGS) entry which is preliminary data.</text>
</comment>
<dbReference type="PANTHER" id="PTHR33825">
    <property type="entry name" value="CHITINASE-LIKE PROTEIN"/>
    <property type="match status" value="1"/>
</dbReference>
<gene>
    <name evidence="2" type="ORF">SASPL_115485</name>
</gene>
<dbReference type="EMBL" id="PNBA02000005">
    <property type="protein sequence ID" value="KAG6425061.1"/>
    <property type="molecule type" value="Genomic_DNA"/>
</dbReference>
<dbReference type="AlphaFoldDB" id="A0A8X8Y2L1"/>
<dbReference type="Pfam" id="PF07014">
    <property type="entry name" value="Hs1pro-1_C"/>
    <property type="match status" value="1"/>
</dbReference>
<dbReference type="InterPro" id="IPR009743">
    <property type="entry name" value="Hs1pro-1_C"/>
</dbReference>
<sequence>MDVTRKELPDTMAAVRLSGMEISDLTMELSDNGSDSELFCFRSRELVEVTKSSKYLRHSVPTVLEAKKARFRGKLIKGSNQAVKEGTTGCQKKDTRGYELDGAQHSVIKDNVLEGDTC</sequence>
<dbReference type="Proteomes" id="UP000298416">
    <property type="component" value="Unassembled WGS sequence"/>
</dbReference>